<organism evidence="1 2">
    <name type="scientific">Pseudoalteromonas marina</name>
    <dbReference type="NCBI Taxonomy" id="267375"/>
    <lineage>
        <taxon>Bacteria</taxon>
        <taxon>Pseudomonadati</taxon>
        <taxon>Pseudomonadota</taxon>
        <taxon>Gammaproteobacteria</taxon>
        <taxon>Alteromonadales</taxon>
        <taxon>Pseudoalteromonadaceae</taxon>
        <taxon>Pseudoalteromonas</taxon>
    </lineage>
</organism>
<protein>
    <submittedName>
        <fullName evidence="1">Uncharacterized protein</fullName>
    </submittedName>
</protein>
<accession>A0ABT9FCF2</accession>
<keyword evidence="2" id="KW-1185">Reference proteome</keyword>
<dbReference type="EMBL" id="JAUYVT010000004">
    <property type="protein sequence ID" value="MDP2564459.1"/>
    <property type="molecule type" value="Genomic_DNA"/>
</dbReference>
<dbReference type="RefSeq" id="WP_305471736.1">
    <property type="nucleotide sequence ID" value="NZ_JAUYVT010000004.1"/>
</dbReference>
<dbReference type="SUPFAM" id="SSF48657">
    <property type="entry name" value="FinO-like"/>
    <property type="match status" value="1"/>
</dbReference>
<reference evidence="1" key="1">
    <citation type="submission" date="2023-07" db="EMBL/GenBank/DDBJ databases">
        <title>Genome content predicts the carbon catabolic preferences of heterotrophic bacteria.</title>
        <authorList>
            <person name="Gralka M."/>
        </authorList>
    </citation>
    <scope>NUCLEOTIDE SEQUENCE</scope>
    <source>
        <strain evidence="1">4G09</strain>
    </source>
</reference>
<evidence type="ECO:0000313" key="1">
    <source>
        <dbReference type="EMBL" id="MDP2564459.1"/>
    </source>
</evidence>
<sequence length="288" mass="32877">MQIQSPKISDFRDVQHQHGHQVFCSETNERYLFVNLITDGEKLHILLKTPGTNPTHITRTEAELENFVLEKKNNSNGSKLSEFIKLIKTNHTHLFKKPYAPFAIEIKEQLQEAYPDADETTIKKAVTNIAKYPIYLETIINSVGKPRINLDGTKSVTTVSIKDKFSATGRLIGSLNSRKQHYLEKLGEEKFTELAKLAVMPVNQEDTRSNAPLDQYHVIDKVDALRILNAHELHHLSKITKKITSTKNQRSDFDAEKYICISDLHPQYDNVATLTGHELKKKPHKSEV</sequence>
<dbReference type="InterPro" id="IPR036442">
    <property type="entry name" value="ProQ/FinO_sf"/>
</dbReference>
<dbReference type="Gene3D" id="1.10.1710.10">
    <property type="entry name" value="ProQ/FinO domain"/>
    <property type="match status" value="1"/>
</dbReference>
<evidence type="ECO:0000313" key="2">
    <source>
        <dbReference type="Proteomes" id="UP001177212"/>
    </source>
</evidence>
<name>A0ABT9FCF2_9GAMM</name>
<gene>
    <name evidence="1" type="ORF">Q8W34_07420</name>
</gene>
<dbReference type="Proteomes" id="UP001177212">
    <property type="component" value="Unassembled WGS sequence"/>
</dbReference>
<comment type="caution">
    <text evidence="1">The sequence shown here is derived from an EMBL/GenBank/DDBJ whole genome shotgun (WGS) entry which is preliminary data.</text>
</comment>
<proteinExistence type="predicted"/>